<accession>A0A9D1FYI4</accession>
<feature type="transmembrane region" description="Helical" evidence="1">
    <location>
        <begin position="36"/>
        <end position="55"/>
    </location>
</feature>
<dbReference type="EMBL" id="DVJN01000046">
    <property type="protein sequence ID" value="HIS91846.1"/>
    <property type="molecule type" value="Genomic_DNA"/>
</dbReference>
<sequence length="66" mass="7289">VQKAATFAFMSEMISLIPFMFACTYIYGAAKAVPTAFGLSFAVTIFVFTIALIVLEWKERKGAEND</sequence>
<feature type="transmembrane region" description="Helical" evidence="1">
    <location>
        <begin position="7"/>
        <end position="30"/>
    </location>
</feature>
<reference evidence="2" key="1">
    <citation type="submission" date="2020-10" db="EMBL/GenBank/DDBJ databases">
        <authorList>
            <person name="Gilroy R."/>
        </authorList>
    </citation>
    <scope>NUCLEOTIDE SEQUENCE</scope>
    <source>
        <strain evidence="2">13766</strain>
    </source>
</reference>
<keyword evidence="1" id="KW-0812">Transmembrane</keyword>
<keyword evidence="1" id="KW-0472">Membrane</keyword>
<evidence type="ECO:0000313" key="2">
    <source>
        <dbReference type="EMBL" id="HIS91846.1"/>
    </source>
</evidence>
<gene>
    <name evidence="2" type="ORF">IAA84_02395</name>
</gene>
<dbReference type="AlphaFoldDB" id="A0A9D1FYI4"/>
<proteinExistence type="predicted"/>
<dbReference type="Proteomes" id="UP000824140">
    <property type="component" value="Unassembled WGS sequence"/>
</dbReference>
<protein>
    <submittedName>
        <fullName evidence="2">Uncharacterized protein</fullName>
    </submittedName>
</protein>
<organism evidence="2 3">
    <name type="scientific">Candidatus Alectryocaccomicrobium excrementavium</name>
    <dbReference type="NCBI Taxonomy" id="2840668"/>
    <lineage>
        <taxon>Bacteria</taxon>
        <taxon>Bacillati</taxon>
        <taxon>Bacillota</taxon>
        <taxon>Clostridia</taxon>
        <taxon>Candidatus Alectryocaccomicrobium</taxon>
    </lineage>
</organism>
<feature type="non-terminal residue" evidence="2">
    <location>
        <position position="1"/>
    </location>
</feature>
<reference evidence="2" key="2">
    <citation type="journal article" date="2021" name="PeerJ">
        <title>Extensive microbial diversity within the chicken gut microbiome revealed by metagenomics and culture.</title>
        <authorList>
            <person name="Gilroy R."/>
            <person name="Ravi A."/>
            <person name="Getino M."/>
            <person name="Pursley I."/>
            <person name="Horton D.L."/>
            <person name="Alikhan N.F."/>
            <person name="Baker D."/>
            <person name="Gharbi K."/>
            <person name="Hall N."/>
            <person name="Watson M."/>
            <person name="Adriaenssens E.M."/>
            <person name="Foster-Nyarko E."/>
            <person name="Jarju S."/>
            <person name="Secka A."/>
            <person name="Antonio M."/>
            <person name="Oren A."/>
            <person name="Chaudhuri R.R."/>
            <person name="La Ragione R."/>
            <person name="Hildebrand F."/>
            <person name="Pallen M.J."/>
        </authorList>
    </citation>
    <scope>NUCLEOTIDE SEQUENCE</scope>
    <source>
        <strain evidence="2">13766</strain>
    </source>
</reference>
<evidence type="ECO:0000313" key="3">
    <source>
        <dbReference type="Proteomes" id="UP000824140"/>
    </source>
</evidence>
<comment type="caution">
    <text evidence="2">The sequence shown here is derived from an EMBL/GenBank/DDBJ whole genome shotgun (WGS) entry which is preliminary data.</text>
</comment>
<evidence type="ECO:0000256" key="1">
    <source>
        <dbReference type="SAM" id="Phobius"/>
    </source>
</evidence>
<keyword evidence="1" id="KW-1133">Transmembrane helix</keyword>
<name>A0A9D1FYI4_9FIRM</name>